<dbReference type="Proteomes" id="UP000612585">
    <property type="component" value="Unassembled WGS sequence"/>
</dbReference>
<proteinExistence type="predicted"/>
<comment type="caution">
    <text evidence="1">The sequence shown here is derived from an EMBL/GenBank/DDBJ whole genome shotgun (WGS) entry which is preliminary data.</text>
</comment>
<keyword evidence="2" id="KW-1185">Reference proteome</keyword>
<protein>
    <submittedName>
        <fullName evidence="1">Uncharacterized protein</fullName>
    </submittedName>
</protein>
<organism evidence="1 2">
    <name type="scientific">Virgisporangium aurantiacum</name>
    <dbReference type="NCBI Taxonomy" id="175570"/>
    <lineage>
        <taxon>Bacteria</taxon>
        <taxon>Bacillati</taxon>
        <taxon>Actinomycetota</taxon>
        <taxon>Actinomycetes</taxon>
        <taxon>Micromonosporales</taxon>
        <taxon>Micromonosporaceae</taxon>
        <taxon>Virgisporangium</taxon>
    </lineage>
</organism>
<evidence type="ECO:0000313" key="2">
    <source>
        <dbReference type="Proteomes" id="UP000612585"/>
    </source>
</evidence>
<dbReference type="EMBL" id="BOPG01000051">
    <property type="protein sequence ID" value="GIJ60303.1"/>
    <property type="molecule type" value="Genomic_DNA"/>
</dbReference>
<evidence type="ECO:0000313" key="1">
    <source>
        <dbReference type="EMBL" id="GIJ60303.1"/>
    </source>
</evidence>
<reference evidence="1" key="1">
    <citation type="submission" date="2021-01" db="EMBL/GenBank/DDBJ databases">
        <title>Whole genome shotgun sequence of Virgisporangium aurantiacum NBRC 16421.</title>
        <authorList>
            <person name="Komaki H."/>
            <person name="Tamura T."/>
        </authorList>
    </citation>
    <scope>NUCLEOTIDE SEQUENCE</scope>
    <source>
        <strain evidence="1">NBRC 16421</strain>
    </source>
</reference>
<sequence length="64" mass="7123">MDEFDGLFRNAAERAPRFDIRGGPADRARPVRNTFSVLGEECIDPHGCQKCATFIALRWGAAEL</sequence>
<dbReference type="AlphaFoldDB" id="A0A8J3ZCG8"/>
<name>A0A8J3ZCG8_9ACTN</name>
<accession>A0A8J3ZCG8</accession>
<gene>
    <name evidence="1" type="ORF">Vau01_078190</name>
</gene>